<keyword evidence="3" id="KW-1185">Reference proteome</keyword>
<protein>
    <submittedName>
        <fullName evidence="2">Uncharacterized protein</fullName>
    </submittedName>
</protein>
<dbReference type="RefSeq" id="WP_069479004.1">
    <property type="nucleotide sequence ID" value="NZ_CP017111.1"/>
</dbReference>
<feature type="transmembrane region" description="Helical" evidence="1">
    <location>
        <begin position="146"/>
        <end position="167"/>
    </location>
</feature>
<keyword evidence="1" id="KW-0472">Membrane</keyword>
<dbReference type="STRING" id="1193502.SHALO_2715"/>
<dbReference type="Proteomes" id="UP000094609">
    <property type="component" value="Chromosome"/>
</dbReference>
<dbReference type="AlphaFoldDB" id="A0A1D7TNB8"/>
<reference evidence="3" key="1">
    <citation type="submission" date="2016-08" db="EMBL/GenBank/DDBJ databases">
        <title>Complete genome sequence of the organohalide-respiring Epsilonproteobacterium Sulfurospirillum halorespirans.</title>
        <authorList>
            <person name="Goris T."/>
            <person name="Zimmermann J."/>
            <person name="Schenz B."/>
            <person name="Lemos M."/>
            <person name="Hackermueller J."/>
            <person name="Diekert G."/>
        </authorList>
    </citation>
    <scope>NUCLEOTIDE SEQUENCE [LARGE SCALE GENOMIC DNA]</scope>
    <source>
        <strain>DSM 13726</strain>
        <strain evidence="3">PCE-M2</strain>
    </source>
</reference>
<accession>A0A1D7TNB8</accession>
<feature type="transmembrane region" description="Helical" evidence="1">
    <location>
        <begin position="121"/>
        <end position="140"/>
    </location>
</feature>
<feature type="transmembrane region" description="Helical" evidence="1">
    <location>
        <begin position="49"/>
        <end position="70"/>
    </location>
</feature>
<keyword evidence="1" id="KW-1133">Transmembrane helix</keyword>
<evidence type="ECO:0000256" key="1">
    <source>
        <dbReference type="SAM" id="Phobius"/>
    </source>
</evidence>
<dbReference type="PATRIC" id="fig|1193502.14.peg.2750"/>
<feature type="transmembrane region" description="Helical" evidence="1">
    <location>
        <begin position="12"/>
        <end position="37"/>
    </location>
</feature>
<sequence length="177" mass="20760">MHILFSFLYAPVVVVLLSYFDIKTVSMGLFGFGLLWLLSLKKREIKTTLFPLFYIAVAIGAFVLDDFLVLKFLPLLISLAFIFFLMASYFDNDSIIVHFARKIHKRSLSEKEEAYINRSTLFWIALACVNIVLHVSILLLKNDHYWIIYSSFGWYLVFILGGIVQFLHRRFIFLKRM</sequence>
<dbReference type="EMBL" id="CP017111">
    <property type="protein sequence ID" value="AOO66473.1"/>
    <property type="molecule type" value="Genomic_DNA"/>
</dbReference>
<feature type="transmembrane region" description="Helical" evidence="1">
    <location>
        <begin position="76"/>
        <end position="100"/>
    </location>
</feature>
<evidence type="ECO:0000313" key="2">
    <source>
        <dbReference type="EMBL" id="AOO66473.1"/>
    </source>
</evidence>
<evidence type="ECO:0000313" key="3">
    <source>
        <dbReference type="Proteomes" id="UP000094609"/>
    </source>
</evidence>
<organism evidence="2 3">
    <name type="scientific">Sulfurospirillum halorespirans DSM 13726</name>
    <dbReference type="NCBI Taxonomy" id="1193502"/>
    <lineage>
        <taxon>Bacteria</taxon>
        <taxon>Pseudomonadati</taxon>
        <taxon>Campylobacterota</taxon>
        <taxon>Epsilonproteobacteria</taxon>
        <taxon>Campylobacterales</taxon>
        <taxon>Sulfurospirillaceae</taxon>
        <taxon>Sulfurospirillum</taxon>
    </lineage>
</organism>
<dbReference type="KEGG" id="shal:SHALO_2715"/>
<name>A0A1D7TNB8_9BACT</name>
<proteinExistence type="predicted"/>
<keyword evidence="1" id="KW-0812">Transmembrane</keyword>
<gene>
    <name evidence="2" type="ORF">SHALO_2715</name>
</gene>